<dbReference type="InterPro" id="IPR023214">
    <property type="entry name" value="HAD_sf"/>
</dbReference>
<reference evidence="2" key="1">
    <citation type="submission" date="2016-04" db="EMBL/GenBank/DDBJ databases">
        <authorList>
            <person name="Chen L."/>
            <person name="Zhuang W."/>
            <person name="Wang G."/>
        </authorList>
    </citation>
    <scope>NUCLEOTIDE SEQUENCE [LARGE SCALE GENOMIC DNA]</scope>
    <source>
        <strain evidence="2">208</strain>
    </source>
</reference>
<dbReference type="Gene3D" id="1.10.150.240">
    <property type="entry name" value="Putative phosphatase, domain 2"/>
    <property type="match status" value="1"/>
</dbReference>
<dbReference type="GO" id="GO:0005829">
    <property type="term" value="C:cytosol"/>
    <property type="evidence" value="ECO:0007669"/>
    <property type="project" value="TreeGrafter"/>
</dbReference>
<dbReference type="SFLD" id="SFLDS00003">
    <property type="entry name" value="Haloacid_Dehalogenase"/>
    <property type="match status" value="1"/>
</dbReference>
<dbReference type="OrthoDB" id="5504491at2"/>
<sequence>MSDIQLVVFDMAGTTVRDTGNVAKAFTDAFHAFNIDVPLTTVNQVMGFRKIDAIRMLLPGGNSLLPEQIHEAFTRNMLAWYQNDPELQPLPEVEAVFLLLKQRGIKIALNTGFTRAVTNAILQRLQWNVPQTIDMVVCSDEVPEGRPQPFMIETIMKQLGVSDSKAVVKVGDTKVDVEEGRNAACGLVVSVTTGAYSRSELEAYRPDFIIDSLAGLPALLDSLSELETRI</sequence>
<dbReference type="PANTHER" id="PTHR43434:SF19">
    <property type="entry name" value="PHOSPHONOACETALDEHYDE HYDROLASE"/>
    <property type="match status" value="1"/>
</dbReference>
<organism evidence="1 2">
    <name type="scientific">Niastella populi</name>
    <dbReference type="NCBI Taxonomy" id="550983"/>
    <lineage>
        <taxon>Bacteria</taxon>
        <taxon>Pseudomonadati</taxon>
        <taxon>Bacteroidota</taxon>
        <taxon>Chitinophagia</taxon>
        <taxon>Chitinophagales</taxon>
        <taxon>Chitinophagaceae</taxon>
        <taxon>Niastella</taxon>
    </lineage>
</organism>
<dbReference type="GO" id="GO:0006281">
    <property type="term" value="P:DNA repair"/>
    <property type="evidence" value="ECO:0007669"/>
    <property type="project" value="TreeGrafter"/>
</dbReference>
<dbReference type="EMBL" id="LWBP01000199">
    <property type="protein sequence ID" value="OQP56607.1"/>
    <property type="molecule type" value="Genomic_DNA"/>
</dbReference>
<dbReference type="InterPro" id="IPR041492">
    <property type="entry name" value="HAD_2"/>
</dbReference>
<evidence type="ECO:0008006" key="3">
    <source>
        <dbReference type="Google" id="ProtNLM"/>
    </source>
</evidence>
<dbReference type="InterPro" id="IPR050155">
    <property type="entry name" value="HAD-like_hydrolase_sf"/>
</dbReference>
<dbReference type="RefSeq" id="WP_081168847.1">
    <property type="nucleotide sequence ID" value="NZ_LWBP01000199.1"/>
</dbReference>
<protein>
    <recommendedName>
        <fullName evidence="3">Phosphonoacetaldehyde hydrolase</fullName>
    </recommendedName>
</protein>
<dbReference type="STRING" id="550983.A4R26_05460"/>
<dbReference type="Pfam" id="PF13419">
    <property type="entry name" value="HAD_2"/>
    <property type="match status" value="1"/>
</dbReference>
<dbReference type="InterPro" id="IPR006439">
    <property type="entry name" value="HAD-SF_hydro_IA"/>
</dbReference>
<proteinExistence type="predicted"/>
<dbReference type="Gene3D" id="3.40.50.1000">
    <property type="entry name" value="HAD superfamily/HAD-like"/>
    <property type="match status" value="1"/>
</dbReference>
<evidence type="ECO:0000313" key="1">
    <source>
        <dbReference type="EMBL" id="OQP56607.1"/>
    </source>
</evidence>
<dbReference type="InterPro" id="IPR036412">
    <property type="entry name" value="HAD-like_sf"/>
</dbReference>
<evidence type="ECO:0000313" key="2">
    <source>
        <dbReference type="Proteomes" id="UP000192276"/>
    </source>
</evidence>
<keyword evidence="2" id="KW-1185">Reference proteome</keyword>
<dbReference type="PANTHER" id="PTHR43434">
    <property type="entry name" value="PHOSPHOGLYCOLATE PHOSPHATASE"/>
    <property type="match status" value="1"/>
</dbReference>
<accession>A0A1V9FE96</accession>
<dbReference type="AlphaFoldDB" id="A0A1V9FE96"/>
<dbReference type="GO" id="GO:0008967">
    <property type="term" value="F:phosphoglycolate phosphatase activity"/>
    <property type="evidence" value="ECO:0007669"/>
    <property type="project" value="TreeGrafter"/>
</dbReference>
<dbReference type="SUPFAM" id="SSF56784">
    <property type="entry name" value="HAD-like"/>
    <property type="match status" value="1"/>
</dbReference>
<name>A0A1V9FE96_9BACT</name>
<comment type="caution">
    <text evidence="1">The sequence shown here is derived from an EMBL/GenBank/DDBJ whole genome shotgun (WGS) entry which is preliminary data.</text>
</comment>
<gene>
    <name evidence="1" type="ORF">A4R26_05460</name>
</gene>
<dbReference type="InterPro" id="IPR023198">
    <property type="entry name" value="PGP-like_dom2"/>
</dbReference>
<dbReference type="SFLD" id="SFLDG01129">
    <property type="entry name" value="C1.5:_HAD__Beta-PGM__Phosphata"/>
    <property type="match status" value="1"/>
</dbReference>
<dbReference type="NCBIfam" id="TIGR01549">
    <property type="entry name" value="HAD-SF-IA-v1"/>
    <property type="match status" value="1"/>
</dbReference>
<dbReference type="Proteomes" id="UP000192276">
    <property type="component" value="Unassembled WGS sequence"/>
</dbReference>